<dbReference type="EMBL" id="JBHSFQ010000034">
    <property type="protein sequence ID" value="MFC4565226.1"/>
    <property type="molecule type" value="Genomic_DNA"/>
</dbReference>
<reference evidence="3" key="1">
    <citation type="journal article" date="2019" name="Int. J. Syst. Evol. Microbiol.">
        <title>The Global Catalogue of Microorganisms (GCM) 10K type strain sequencing project: providing services to taxonomists for standard genome sequencing and annotation.</title>
        <authorList>
            <consortium name="The Broad Institute Genomics Platform"/>
            <consortium name="The Broad Institute Genome Sequencing Center for Infectious Disease"/>
            <person name="Wu L."/>
            <person name="Ma J."/>
        </authorList>
    </citation>
    <scope>NUCLEOTIDE SEQUENCE [LARGE SCALE GENOMIC DNA]</scope>
    <source>
        <strain evidence="3">XZYJ18</strain>
    </source>
</reference>
<proteinExistence type="predicted"/>
<sequence length="78" mass="8248">MTSWRTRISVGLAIGAAAISVPLSAGAAYAADGVVAGGGYDSKAECDADGRDYITHDYHDYTEFKCEADGGSWRMLVR</sequence>
<organism evidence="2 3">
    <name type="scientific">Nocardiopsis mangrovi</name>
    <dbReference type="NCBI Taxonomy" id="1179818"/>
    <lineage>
        <taxon>Bacteria</taxon>
        <taxon>Bacillati</taxon>
        <taxon>Actinomycetota</taxon>
        <taxon>Actinomycetes</taxon>
        <taxon>Streptosporangiales</taxon>
        <taxon>Nocardiopsidaceae</taxon>
        <taxon>Nocardiopsis</taxon>
    </lineage>
</organism>
<keyword evidence="3" id="KW-1185">Reference proteome</keyword>
<gene>
    <name evidence="2" type="ORF">ACFO4E_25510</name>
</gene>
<evidence type="ECO:0000256" key="1">
    <source>
        <dbReference type="SAM" id="SignalP"/>
    </source>
</evidence>
<accession>A0ABV9E290</accession>
<feature type="chain" id="PRO_5046085112" evidence="1">
    <location>
        <begin position="28"/>
        <end position="78"/>
    </location>
</feature>
<evidence type="ECO:0000313" key="3">
    <source>
        <dbReference type="Proteomes" id="UP001595923"/>
    </source>
</evidence>
<name>A0ABV9E290_9ACTN</name>
<feature type="signal peptide" evidence="1">
    <location>
        <begin position="1"/>
        <end position="27"/>
    </location>
</feature>
<protein>
    <submittedName>
        <fullName evidence="2">Uncharacterized protein</fullName>
    </submittedName>
</protein>
<dbReference type="RefSeq" id="WP_378578979.1">
    <property type="nucleotide sequence ID" value="NZ_JBHSFQ010000034.1"/>
</dbReference>
<comment type="caution">
    <text evidence="2">The sequence shown here is derived from an EMBL/GenBank/DDBJ whole genome shotgun (WGS) entry which is preliminary data.</text>
</comment>
<dbReference type="Proteomes" id="UP001595923">
    <property type="component" value="Unassembled WGS sequence"/>
</dbReference>
<evidence type="ECO:0000313" key="2">
    <source>
        <dbReference type="EMBL" id="MFC4565226.1"/>
    </source>
</evidence>
<keyword evidence="1" id="KW-0732">Signal</keyword>